<evidence type="ECO:0000313" key="2">
    <source>
        <dbReference type="Proteomes" id="UP000805193"/>
    </source>
</evidence>
<reference evidence="1 2" key="1">
    <citation type="journal article" date="2020" name="Cell">
        <title>Large-Scale Comparative Analyses of Tick Genomes Elucidate Their Genetic Diversity and Vector Capacities.</title>
        <authorList>
            <consortium name="Tick Genome and Microbiome Consortium (TIGMIC)"/>
            <person name="Jia N."/>
            <person name="Wang J."/>
            <person name="Shi W."/>
            <person name="Du L."/>
            <person name="Sun Y."/>
            <person name="Zhan W."/>
            <person name="Jiang J.F."/>
            <person name="Wang Q."/>
            <person name="Zhang B."/>
            <person name="Ji P."/>
            <person name="Bell-Sakyi L."/>
            <person name="Cui X.M."/>
            <person name="Yuan T.T."/>
            <person name="Jiang B.G."/>
            <person name="Yang W.F."/>
            <person name="Lam T.T."/>
            <person name="Chang Q.C."/>
            <person name="Ding S.J."/>
            <person name="Wang X.J."/>
            <person name="Zhu J.G."/>
            <person name="Ruan X.D."/>
            <person name="Zhao L."/>
            <person name="Wei J.T."/>
            <person name="Ye R.Z."/>
            <person name="Que T.C."/>
            <person name="Du C.H."/>
            <person name="Zhou Y.H."/>
            <person name="Cheng J.X."/>
            <person name="Dai P.F."/>
            <person name="Guo W.B."/>
            <person name="Han X.H."/>
            <person name="Huang E.J."/>
            <person name="Li L.F."/>
            <person name="Wei W."/>
            <person name="Gao Y.C."/>
            <person name="Liu J.Z."/>
            <person name="Shao H.Z."/>
            <person name="Wang X."/>
            <person name="Wang C.C."/>
            <person name="Yang T.C."/>
            <person name="Huo Q.B."/>
            <person name="Li W."/>
            <person name="Chen H.Y."/>
            <person name="Chen S.E."/>
            <person name="Zhou L.G."/>
            <person name="Ni X.B."/>
            <person name="Tian J.H."/>
            <person name="Sheng Y."/>
            <person name="Liu T."/>
            <person name="Pan Y.S."/>
            <person name="Xia L.Y."/>
            <person name="Li J."/>
            <person name="Zhao F."/>
            <person name="Cao W.C."/>
        </authorList>
    </citation>
    <scope>NUCLEOTIDE SEQUENCE [LARGE SCALE GENOMIC DNA]</scope>
    <source>
        <strain evidence="1">Iper-2018</strain>
    </source>
</reference>
<sequence length="445" mass="48888">MIHEAGSAAQSSDASSMSDDSSIIMSDPDDNSGFTLVQSKRTRKRKHVSKESASSDDTIITTPSPGLAVVVKPADPSQIITKINSLKLSEKLNDIAPNGVILIRPNYRLNLLVIDTRNTESKKTLLKMTSLCGMKVTVYEAHQRSSAVGIIRGVSQEIIEEDLQSANIQTRGLLVSLLIKACGVSADSVELRDVVLKRQKLVVNATEEFHAAQTIHSSAANLMDQARLDPLVLDDIQTGNKMTVLAGDFFFAKAFQTTTDIGVPLMLHVFGKAVEDYVRSHFEGDLSQASEVDAIWWEAKTHLKTCSLLASGYRAAAMVAGFDQERQDHVYELGKHIALAFQTYHETKQFLSTSYSSGLNYDLTSLPMVLHMETHPHLLQSAKEGRLQELQFAQVHSEIMTGDSLERVQVMLGYYIQEAQLLTEKLGPSEAATSLIGIVNSLRDL</sequence>
<name>A0AC60PS39_IXOPE</name>
<evidence type="ECO:0000313" key="1">
    <source>
        <dbReference type="EMBL" id="KAG0423842.1"/>
    </source>
</evidence>
<proteinExistence type="predicted"/>
<comment type="caution">
    <text evidence="1">The sequence shown here is derived from an EMBL/GenBank/DDBJ whole genome shotgun (WGS) entry which is preliminary data.</text>
</comment>
<protein>
    <submittedName>
        <fullName evidence="1">Uncharacterized protein</fullName>
    </submittedName>
</protein>
<accession>A0AC60PS39</accession>
<organism evidence="1 2">
    <name type="scientific">Ixodes persulcatus</name>
    <name type="common">Taiga tick</name>
    <dbReference type="NCBI Taxonomy" id="34615"/>
    <lineage>
        <taxon>Eukaryota</taxon>
        <taxon>Metazoa</taxon>
        <taxon>Ecdysozoa</taxon>
        <taxon>Arthropoda</taxon>
        <taxon>Chelicerata</taxon>
        <taxon>Arachnida</taxon>
        <taxon>Acari</taxon>
        <taxon>Parasitiformes</taxon>
        <taxon>Ixodida</taxon>
        <taxon>Ixodoidea</taxon>
        <taxon>Ixodidae</taxon>
        <taxon>Ixodinae</taxon>
        <taxon>Ixodes</taxon>
    </lineage>
</organism>
<dbReference type="Proteomes" id="UP000805193">
    <property type="component" value="Unassembled WGS sequence"/>
</dbReference>
<keyword evidence="2" id="KW-1185">Reference proteome</keyword>
<gene>
    <name evidence="1" type="ORF">HPB47_000390</name>
</gene>
<dbReference type="EMBL" id="JABSTQ010010049">
    <property type="protein sequence ID" value="KAG0423842.1"/>
    <property type="molecule type" value="Genomic_DNA"/>
</dbReference>